<reference evidence="4 5" key="1">
    <citation type="journal article" date="2021" name="Nat. Commun.">
        <title>Genetic determinants of endophytism in the Arabidopsis root mycobiome.</title>
        <authorList>
            <person name="Mesny F."/>
            <person name="Miyauchi S."/>
            <person name="Thiergart T."/>
            <person name="Pickel B."/>
            <person name="Atanasova L."/>
            <person name="Karlsson M."/>
            <person name="Huettel B."/>
            <person name="Barry K.W."/>
            <person name="Haridas S."/>
            <person name="Chen C."/>
            <person name="Bauer D."/>
            <person name="Andreopoulos W."/>
            <person name="Pangilinan J."/>
            <person name="LaButti K."/>
            <person name="Riley R."/>
            <person name="Lipzen A."/>
            <person name="Clum A."/>
            <person name="Drula E."/>
            <person name="Henrissat B."/>
            <person name="Kohler A."/>
            <person name="Grigoriev I.V."/>
            <person name="Martin F.M."/>
            <person name="Hacquard S."/>
        </authorList>
    </citation>
    <scope>NUCLEOTIDE SEQUENCE [LARGE SCALE GENOMIC DNA]</scope>
    <source>
        <strain evidence="4 5">MPI-SDFR-AT-0080</strain>
    </source>
</reference>
<protein>
    <submittedName>
        <fullName evidence="4">Aflatoxin biosynthesis ketoreductase nor-1</fullName>
    </submittedName>
</protein>
<dbReference type="PANTHER" id="PTHR43544:SF7">
    <property type="entry name" value="NADB-LER2"/>
    <property type="match status" value="1"/>
</dbReference>
<dbReference type="InterPro" id="IPR051468">
    <property type="entry name" value="Fungal_SecMetab_SDRs"/>
</dbReference>
<evidence type="ECO:0000313" key="4">
    <source>
        <dbReference type="EMBL" id="KAH7032185.1"/>
    </source>
</evidence>
<dbReference type="EMBL" id="JAGTJR010000041">
    <property type="protein sequence ID" value="KAH7032185.1"/>
    <property type="molecule type" value="Genomic_DNA"/>
</dbReference>
<gene>
    <name evidence="4" type="ORF">B0J12DRAFT_582875</name>
</gene>
<accession>A0ABQ8FX45</accession>
<dbReference type="Gene3D" id="3.40.50.720">
    <property type="entry name" value="NAD(P)-binding Rossmann-like Domain"/>
    <property type="match status" value="1"/>
</dbReference>
<organism evidence="4 5">
    <name type="scientific">Macrophomina phaseolina</name>
    <dbReference type="NCBI Taxonomy" id="35725"/>
    <lineage>
        <taxon>Eukaryota</taxon>
        <taxon>Fungi</taxon>
        <taxon>Dikarya</taxon>
        <taxon>Ascomycota</taxon>
        <taxon>Pezizomycotina</taxon>
        <taxon>Dothideomycetes</taxon>
        <taxon>Dothideomycetes incertae sedis</taxon>
        <taxon>Botryosphaeriales</taxon>
        <taxon>Botryosphaeriaceae</taxon>
        <taxon>Macrophomina</taxon>
    </lineage>
</organism>
<dbReference type="InterPro" id="IPR036291">
    <property type="entry name" value="NAD(P)-bd_dom_sf"/>
</dbReference>
<keyword evidence="3" id="KW-0560">Oxidoreductase</keyword>
<comment type="caution">
    <text evidence="4">The sequence shown here is derived from an EMBL/GenBank/DDBJ whole genome shotgun (WGS) entry which is preliminary data.</text>
</comment>
<dbReference type="InterPro" id="IPR002347">
    <property type="entry name" value="SDR_fam"/>
</dbReference>
<dbReference type="PANTHER" id="PTHR43544">
    <property type="entry name" value="SHORT-CHAIN DEHYDROGENASE/REDUCTASE"/>
    <property type="match status" value="1"/>
</dbReference>
<keyword evidence="5" id="KW-1185">Reference proteome</keyword>
<comment type="similarity">
    <text evidence="1">Belongs to the short-chain dehydrogenases/reductases (SDR) family.</text>
</comment>
<keyword evidence="2" id="KW-0521">NADP</keyword>
<dbReference type="Pfam" id="PF00106">
    <property type="entry name" value="adh_short"/>
    <property type="match status" value="1"/>
</dbReference>
<dbReference type="InterPro" id="IPR020904">
    <property type="entry name" value="Sc_DH/Rdtase_CS"/>
</dbReference>
<dbReference type="SUPFAM" id="SSF51735">
    <property type="entry name" value="NAD(P)-binding Rossmann-fold domains"/>
    <property type="match status" value="1"/>
</dbReference>
<evidence type="ECO:0000313" key="5">
    <source>
        <dbReference type="Proteomes" id="UP000774617"/>
    </source>
</evidence>
<dbReference type="Proteomes" id="UP000774617">
    <property type="component" value="Unassembled WGS sequence"/>
</dbReference>
<name>A0ABQ8FX45_9PEZI</name>
<proteinExistence type="inferred from homology"/>
<dbReference type="PRINTS" id="PR00081">
    <property type="entry name" value="GDHRDH"/>
</dbReference>
<evidence type="ECO:0000256" key="2">
    <source>
        <dbReference type="ARBA" id="ARBA00022857"/>
    </source>
</evidence>
<evidence type="ECO:0000256" key="1">
    <source>
        <dbReference type="ARBA" id="ARBA00006484"/>
    </source>
</evidence>
<evidence type="ECO:0000256" key="3">
    <source>
        <dbReference type="ARBA" id="ARBA00023002"/>
    </source>
</evidence>
<sequence length="248" mass="26025">MSAPTVVLITGASRGIGKGLATTFLGRDNTTVVAAVRSAASAEPLASVSKGAGSKLVVVEIDSSEEKAPTVAVQELVSKHGIDHLDIVIANAGISTDFSPIAKLPVHVLKRHLEVNAYGPLLLFQAVLPLFQKAAAPAKFVALGSPMGSISAMETRPFPMSAYGVSKAFVHYITRKIHLEHQDIISFSVDPGFVQTDMGNAGAAFFGMKEATTTISDSVNFIVSTVDSATREKTSGHFPTIEGGDFAW</sequence>
<dbReference type="PROSITE" id="PS00061">
    <property type="entry name" value="ADH_SHORT"/>
    <property type="match status" value="1"/>
</dbReference>